<protein>
    <recommendedName>
        <fullName evidence="3 8">Histidinol-phosphatase</fullName>
        <shortName evidence="8">HolPase</shortName>
        <ecNumber evidence="3 8">3.1.3.15</ecNumber>
    </recommendedName>
</protein>
<dbReference type="AlphaFoldDB" id="C0GFZ3"/>
<dbReference type="EMBL" id="ACJM01000006">
    <property type="protein sequence ID" value="EEG77682.1"/>
    <property type="molecule type" value="Genomic_DNA"/>
</dbReference>
<keyword evidence="5 8" id="KW-0378">Hydrolase</keyword>
<evidence type="ECO:0000256" key="8">
    <source>
        <dbReference type="RuleBase" id="RU366003"/>
    </source>
</evidence>
<evidence type="ECO:0000256" key="6">
    <source>
        <dbReference type="ARBA" id="ARBA00023102"/>
    </source>
</evidence>
<keyword evidence="6 8" id="KW-0368">Histidine biosynthesis</keyword>
<proteinExistence type="inferred from homology"/>
<dbReference type="STRING" id="555088.DealDRAFT_1402"/>
<dbReference type="InterPro" id="IPR004013">
    <property type="entry name" value="PHP_dom"/>
</dbReference>
<dbReference type="NCBIfam" id="TIGR01856">
    <property type="entry name" value="hisJ_fam"/>
    <property type="match status" value="1"/>
</dbReference>
<dbReference type="InterPro" id="IPR016195">
    <property type="entry name" value="Pol/histidinol_Pase-like"/>
</dbReference>
<dbReference type="PANTHER" id="PTHR21039">
    <property type="entry name" value="HISTIDINOL PHOSPHATASE-RELATED"/>
    <property type="match status" value="1"/>
</dbReference>
<evidence type="ECO:0000256" key="2">
    <source>
        <dbReference type="ARBA" id="ARBA00009152"/>
    </source>
</evidence>
<keyword evidence="4 8" id="KW-0028">Amino-acid biosynthesis</keyword>
<comment type="similarity">
    <text evidence="2 8">Belongs to the PHP hydrolase family. HisK subfamily.</text>
</comment>
<dbReference type="OrthoDB" id="9775255at2"/>
<dbReference type="EC" id="3.1.3.15" evidence="3 8"/>
<evidence type="ECO:0000256" key="3">
    <source>
        <dbReference type="ARBA" id="ARBA00013085"/>
    </source>
</evidence>
<dbReference type="UniPathway" id="UPA00031">
    <property type="reaction ID" value="UER00013"/>
</dbReference>
<dbReference type="Proteomes" id="UP000006443">
    <property type="component" value="Unassembled WGS sequence"/>
</dbReference>
<accession>C0GFZ3</accession>
<evidence type="ECO:0000256" key="4">
    <source>
        <dbReference type="ARBA" id="ARBA00022605"/>
    </source>
</evidence>
<reference evidence="10 11" key="1">
    <citation type="submission" date="2009-02" db="EMBL/GenBank/DDBJ databases">
        <title>Sequencing of the draft genome and assembly of Dethiobacter alkaliphilus AHT 1.</title>
        <authorList>
            <consortium name="US DOE Joint Genome Institute (JGI-PGF)"/>
            <person name="Lucas S."/>
            <person name="Copeland A."/>
            <person name="Lapidus A."/>
            <person name="Glavina del Rio T."/>
            <person name="Dalin E."/>
            <person name="Tice H."/>
            <person name="Bruce D."/>
            <person name="Goodwin L."/>
            <person name="Pitluck S."/>
            <person name="Larimer F."/>
            <person name="Land M.L."/>
            <person name="Hauser L."/>
            <person name="Muyzer G."/>
        </authorList>
    </citation>
    <scope>NUCLEOTIDE SEQUENCE [LARGE SCALE GENOMIC DNA]</scope>
    <source>
        <strain evidence="10 11">AHT 1</strain>
    </source>
</reference>
<dbReference type="GO" id="GO:0005737">
    <property type="term" value="C:cytoplasm"/>
    <property type="evidence" value="ECO:0007669"/>
    <property type="project" value="TreeGrafter"/>
</dbReference>
<dbReference type="GO" id="GO:0004401">
    <property type="term" value="F:histidinol-phosphatase activity"/>
    <property type="evidence" value="ECO:0007669"/>
    <property type="project" value="UniProtKB-UniRule"/>
</dbReference>
<evidence type="ECO:0000259" key="9">
    <source>
        <dbReference type="Pfam" id="PF02811"/>
    </source>
</evidence>
<comment type="catalytic activity">
    <reaction evidence="7 8">
        <text>L-histidinol phosphate + H2O = L-histidinol + phosphate</text>
        <dbReference type="Rhea" id="RHEA:14465"/>
        <dbReference type="ChEBI" id="CHEBI:15377"/>
        <dbReference type="ChEBI" id="CHEBI:43474"/>
        <dbReference type="ChEBI" id="CHEBI:57699"/>
        <dbReference type="ChEBI" id="CHEBI:57980"/>
        <dbReference type="EC" id="3.1.3.15"/>
    </reaction>
</comment>
<dbReference type="PANTHER" id="PTHR21039:SF0">
    <property type="entry name" value="HISTIDINOL-PHOSPHATASE"/>
    <property type="match status" value="1"/>
</dbReference>
<gene>
    <name evidence="10" type="ORF">DealDRAFT_1402</name>
</gene>
<dbReference type="NCBIfam" id="NF005596">
    <property type="entry name" value="PRK07328.1"/>
    <property type="match status" value="1"/>
</dbReference>
<evidence type="ECO:0000313" key="11">
    <source>
        <dbReference type="Proteomes" id="UP000006443"/>
    </source>
</evidence>
<evidence type="ECO:0000256" key="5">
    <source>
        <dbReference type="ARBA" id="ARBA00022801"/>
    </source>
</evidence>
<dbReference type="Pfam" id="PF02811">
    <property type="entry name" value="PHP"/>
    <property type="match status" value="1"/>
</dbReference>
<comment type="caution">
    <text evidence="10">The sequence shown here is derived from an EMBL/GenBank/DDBJ whole genome shotgun (WGS) entry which is preliminary data.</text>
</comment>
<feature type="domain" description="PHP" evidence="9">
    <location>
        <begin position="4"/>
        <end position="195"/>
    </location>
</feature>
<evidence type="ECO:0000256" key="7">
    <source>
        <dbReference type="ARBA" id="ARBA00049158"/>
    </source>
</evidence>
<dbReference type="SUPFAM" id="SSF89550">
    <property type="entry name" value="PHP domain-like"/>
    <property type="match status" value="1"/>
</dbReference>
<dbReference type="InterPro" id="IPR010140">
    <property type="entry name" value="Histidinol_P_phosphatase_HisJ"/>
</dbReference>
<dbReference type="GO" id="GO:0000105">
    <property type="term" value="P:L-histidine biosynthetic process"/>
    <property type="evidence" value="ECO:0007669"/>
    <property type="project" value="UniProtKB-UniRule"/>
</dbReference>
<name>C0GFZ3_DETAL</name>
<evidence type="ECO:0000313" key="10">
    <source>
        <dbReference type="EMBL" id="EEG77682.1"/>
    </source>
</evidence>
<dbReference type="Gene3D" id="3.20.20.140">
    <property type="entry name" value="Metal-dependent hydrolases"/>
    <property type="match status" value="1"/>
</dbReference>
<organism evidence="10 11">
    <name type="scientific">Dethiobacter alkaliphilus AHT 1</name>
    <dbReference type="NCBI Taxonomy" id="555088"/>
    <lineage>
        <taxon>Bacteria</taxon>
        <taxon>Bacillati</taxon>
        <taxon>Bacillota</taxon>
        <taxon>Dethiobacteria</taxon>
        <taxon>Dethiobacterales</taxon>
        <taxon>Dethiobacteraceae</taxon>
        <taxon>Dethiobacter</taxon>
    </lineage>
</organism>
<sequence>MMLDYHIHTWRCCHASGEMREYLAEAEKKGLAEIGFADHFPLGMLGVDLDEPVSMQPDELDEYIADVHALQKSASIPVRLGVEVDYLPGQEELTAQLLQQYPFDYVIGSIHFVKDWDFTHPDYIKRYEWADIDKLYEEYFAEVCRMAKSGLFDIVGHLDVVKKFSFFPRKSWDHLVEETCRILKEADICVELNSSGWRAPVREAYPGEAFLAQCQDIGIPVTMGSDAHRPKEVGCGLRRAALILDKIGFTEVASFAGGKRTMRPLELTVEPNISL</sequence>
<dbReference type="eggNOG" id="COG1387">
    <property type="taxonomic scope" value="Bacteria"/>
</dbReference>
<comment type="pathway">
    <text evidence="1 8">Amino-acid biosynthesis; L-histidine biosynthesis; L-histidine from 5-phospho-alpha-D-ribose 1-diphosphate: step 8/9.</text>
</comment>
<dbReference type="RefSeq" id="WP_008516130.1">
    <property type="nucleotide sequence ID" value="NZ_ACJM01000006.1"/>
</dbReference>
<keyword evidence="11" id="KW-1185">Reference proteome</keyword>
<evidence type="ECO:0000256" key="1">
    <source>
        <dbReference type="ARBA" id="ARBA00004970"/>
    </source>
</evidence>
<dbReference type="CDD" id="cd12110">
    <property type="entry name" value="PHP_HisPPase_Hisj_like"/>
    <property type="match status" value="1"/>
</dbReference>